<dbReference type="Proteomes" id="UP000636479">
    <property type="component" value="Unassembled WGS sequence"/>
</dbReference>
<organism evidence="2 3">
    <name type="scientific">Mycena indigotica</name>
    <dbReference type="NCBI Taxonomy" id="2126181"/>
    <lineage>
        <taxon>Eukaryota</taxon>
        <taxon>Fungi</taxon>
        <taxon>Dikarya</taxon>
        <taxon>Basidiomycota</taxon>
        <taxon>Agaricomycotina</taxon>
        <taxon>Agaricomycetes</taxon>
        <taxon>Agaricomycetidae</taxon>
        <taxon>Agaricales</taxon>
        <taxon>Marasmiineae</taxon>
        <taxon>Mycenaceae</taxon>
        <taxon>Mycena</taxon>
    </lineage>
</organism>
<sequence>MSQSTPSTREASLLQTLSPVLRARVFSSRRTRIARTLPPVAAPASTIPASTATGSGTPVVCGAILLGVLHESRSWRVQILPEVAMDTRESEASTASSSLATAMSTGCGAVVHSGAAVIPHAPPSRRARNGNVNNADIEEEDRDWGGLEGGELACSVVTLGEEYHTSDLRALIADNVNNGSGCGCVARGLGCAVCGNALGMERILCSTHGGPKTSYVFLHGAVSPIAPNSSVSIPVHTRQPPARLQSSHLSGPILQYEPSGLLATDPAAAMPSPMPLLPSRDQVLRPPLLSYGGTVGVNDSDLPDLDDFSSEESFDNDDADDADNQEEQQQQQRDMETRMQILLREEAELQRELTRLEAARAEILVEETRPQVSVAPMSALAARGLESYLQSQSRTPLTAVQTEALTPAQIRLNAMRERLVDLRGRLTGW</sequence>
<keyword evidence="3" id="KW-1185">Reference proteome</keyword>
<dbReference type="RefSeq" id="XP_037217320.1">
    <property type="nucleotide sequence ID" value="XM_037365908.1"/>
</dbReference>
<accession>A0A8H6SCD9</accession>
<feature type="region of interest" description="Disordered" evidence="1">
    <location>
        <begin position="293"/>
        <end position="335"/>
    </location>
</feature>
<evidence type="ECO:0000313" key="2">
    <source>
        <dbReference type="EMBL" id="KAF7296961.1"/>
    </source>
</evidence>
<comment type="caution">
    <text evidence="2">The sequence shown here is derived from an EMBL/GenBank/DDBJ whole genome shotgun (WGS) entry which is preliminary data.</text>
</comment>
<dbReference type="GeneID" id="59348424"/>
<name>A0A8H6SCD9_9AGAR</name>
<evidence type="ECO:0000313" key="3">
    <source>
        <dbReference type="Proteomes" id="UP000636479"/>
    </source>
</evidence>
<gene>
    <name evidence="2" type="ORF">MIND_00928100</name>
</gene>
<dbReference type="OrthoDB" id="3270840at2759"/>
<proteinExistence type="predicted"/>
<dbReference type="EMBL" id="JACAZF010000008">
    <property type="protein sequence ID" value="KAF7296961.1"/>
    <property type="molecule type" value="Genomic_DNA"/>
</dbReference>
<protein>
    <submittedName>
        <fullName evidence="2">Uncharacterized protein</fullName>
    </submittedName>
</protein>
<reference evidence="2" key="1">
    <citation type="submission" date="2020-05" db="EMBL/GenBank/DDBJ databases">
        <title>Mycena genomes resolve the evolution of fungal bioluminescence.</title>
        <authorList>
            <person name="Tsai I.J."/>
        </authorList>
    </citation>
    <scope>NUCLEOTIDE SEQUENCE</scope>
    <source>
        <strain evidence="2">171206Taipei</strain>
    </source>
</reference>
<dbReference type="AlphaFoldDB" id="A0A8H6SCD9"/>
<feature type="compositionally biased region" description="Acidic residues" evidence="1">
    <location>
        <begin position="301"/>
        <end position="326"/>
    </location>
</feature>
<evidence type="ECO:0000256" key="1">
    <source>
        <dbReference type="SAM" id="MobiDB-lite"/>
    </source>
</evidence>